<comment type="similarity">
    <text evidence="1">Belongs to the short-chain dehydrogenases/reductases (SDR) family.</text>
</comment>
<evidence type="ECO:0000313" key="5">
    <source>
        <dbReference type="Proteomes" id="UP000565262"/>
    </source>
</evidence>
<dbReference type="PANTHER" id="PTHR48107">
    <property type="entry name" value="NADPH-DEPENDENT ALDEHYDE REDUCTASE-LIKE PROTEIN, CHLOROPLASTIC-RELATED"/>
    <property type="match status" value="1"/>
</dbReference>
<feature type="domain" description="Ketoreductase" evidence="3">
    <location>
        <begin position="5"/>
        <end position="183"/>
    </location>
</feature>
<reference evidence="4 5" key="1">
    <citation type="submission" date="2020-08" db="EMBL/GenBank/DDBJ databases">
        <title>Oceanospirillum sp. nov. isolated from marine sediment.</title>
        <authorList>
            <person name="Ji X."/>
        </authorList>
    </citation>
    <scope>NUCLEOTIDE SEQUENCE [LARGE SCALE GENOMIC DNA]</scope>
    <source>
        <strain evidence="4 5">D5</strain>
    </source>
</reference>
<name>A0A839IWZ0_9GAMM</name>
<dbReference type="PRINTS" id="PR00081">
    <property type="entry name" value="GDHRDH"/>
</dbReference>
<dbReference type="RefSeq" id="WP_182810741.1">
    <property type="nucleotide sequence ID" value="NZ_JACJFM010000040.1"/>
</dbReference>
<evidence type="ECO:0000259" key="3">
    <source>
        <dbReference type="SMART" id="SM00822"/>
    </source>
</evidence>
<organism evidence="4 5">
    <name type="scientific">Oceanospirillum sediminis</name>
    <dbReference type="NCBI Taxonomy" id="2760088"/>
    <lineage>
        <taxon>Bacteria</taxon>
        <taxon>Pseudomonadati</taxon>
        <taxon>Pseudomonadota</taxon>
        <taxon>Gammaproteobacteria</taxon>
        <taxon>Oceanospirillales</taxon>
        <taxon>Oceanospirillaceae</taxon>
        <taxon>Oceanospirillum</taxon>
    </lineage>
</organism>
<evidence type="ECO:0000256" key="1">
    <source>
        <dbReference type="ARBA" id="ARBA00006484"/>
    </source>
</evidence>
<dbReference type="InterPro" id="IPR002347">
    <property type="entry name" value="SDR_fam"/>
</dbReference>
<dbReference type="Proteomes" id="UP000565262">
    <property type="component" value="Unassembled WGS sequence"/>
</dbReference>
<dbReference type="InterPro" id="IPR057326">
    <property type="entry name" value="KR_dom"/>
</dbReference>
<comment type="caution">
    <text evidence="4">The sequence shown here is derived from an EMBL/GenBank/DDBJ whole genome shotgun (WGS) entry which is preliminary data.</text>
</comment>
<dbReference type="Pfam" id="PF13561">
    <property type="entry name" value="adh_short_C2"/>
    <property type="match status" value="1"/>
</dbReference>
<dbReference type="PRINTS" id="PR00080">
    <property type="entry name" value="SDRFAMILY"/>
</dbReference>
<keyword evidence="2" id="KW-0560">Oxidoreductase</keyword>
<dbReference type="EMBL" id="JACJFM010000040">
    <property type="protein sequence ID" value="MBB1488969.1"/>
    <property type="molecule type" value="Genomic_DNA"/>
</dbReference>
<evidence type="ECO:0000313" key="4">
    <source>
        <dbReference type="EMBL" id="MBB1488969.1"/>
    </source>
</evidence>
<evidence type="ECO:0000256" key="2">
    <source>
        <dbReference type="ARBA" id="ARBA00023002"/>
    </source>
</evidence>
<dbReference type="AlphaFoldDB" id="A0A839IWZ0"/>
<keyword evidence="5" id="KW-1185">Reference proteome</keyword>
<dbReference type="SMART" id="SM00822">
    <property type="entry name" value="PKS_KR"/>
    <property type="match status" value="1"/>
</dbReference>
<protein>
    <submittedName>
        <fullName evidence="4">SDR family oxidoreductase</fullName>
    </submittedName>
</protein>
<dbReference type="CDD" id="cd05362">
    <property type="entry name" value="THN_reductase-like_SDR_c"/>
    <property type="match status" value="1"/>
</dbReference>
<dbReference type="GO" id="GO:0016614">
    <property type="term" value="F:oxidoreductase activity, acting on CH-OH group of donors"/>
    <property type="evidence" value="ECO:0007669"/>
    <property type="project" value="UniProtKB-ARBA"/>
</dbReference>
<dbReference type="SUPFAM" id="SSF51735">
    <property type="entry name" value="NAD(P)-binding Rossmann-fold domains"/>
    <property type="match status" value="1"/>
</dbReference>
<gene>
    <name evidence="4" type="ORF">H4O21_20370</name>
</gene>
<proteinExistence type="inferred from homology"/>
<sequence length="244" mass="26028">MMNKRVALVTGASRGIGACIAKRLARDGFDVAVNYSRSEQSALTVVQEIIQDGGQAIAIQADVSDTESVHQMFNAIERKMGTVDVVINNAGIMKLAKLAETTDEHFDSHIDTNLRGTFNTLRESATRINNGGRIVNLSTSVVGLKLESYSIYAATKSAVETLSAIFAKELAGRNITVNCVAPGPTATDLFLTGKPKAVIEKLASMAPLNRLGETDDISSVIAFLTSEDGRWINGQTIRANGGII</sequence>
<accession>A0A839IWZ0</accession>
<dbReference type="FunFam" id="3.40.50.720:FF:000173">
    <property type="entry name" value="3-oxoacyl-[acyl-carrier protein] reductase"/>
    <property type="match status" value="1"/>
</dbReference>
<dbReference type="PANTHER" id="PTHR48107:SF7">
    <property type="entry name" value="RE15974P"/>
    <property type="match status" value="1"/>
</dbReference>
<dbReference type="Gene3D" id="3.40.50.720">
    <property type="entry name" value="NAD(P)-binding Rossmann-like Domain"/>
    <property type="match status" value="1"/>
</dbReference>
<dbReference type="InterPro" id="IPR036291">
    <property type="entry name" value="NAD(P)-bd_dom_sf"/>
</dbReference>